<comment type="caution">
    <text evidence="2">The sequence shown here is derived from an EMBL/GenBank/DDBJ whole genome shotgun (WGS) entry which is preliminary data.</text>
</comment>
<gene>
    <name evidence="2" type="ORF">EB837_26275</name>
</gene>
<evidence type="ECO:0000313" key="2">
    <source>
        <dbReference type="EMBL" id="ROU08525.1"/>
    </source>
</evidence>
<reference evidence="2 3" key="1">
    <citation type="submission" date="2018-10" db="EMBL/GenBank/DDBJ databases">
        <title>Horizontal transference of carbapenem resistance between Klebsiella pneumoniae and Kluyvera ascorbata during abdominal infection: a case report.</title>
        <authorList>
            <person name="Raro O.H.F."/>
            <person name="Lima-Morales D."/>
            <person name="Barth A.L."/>
            <person name="Paim T.G.S."/>
            <person name="Mott M.P."/>
            <person name="Riche C.V.W."/>
            <person name="Teixeira U.F."/>
            <person name="Waechter F."/>
            <person name="Dias C.A.G."/>
        </authorList>
    </citation>
    <scope>NUCLEOTIDE SEQUENCE [LARGE SCALE GENOMIC DNA]</scope>
    <source>
        <strain evidence="2 3">OT2</strain>
    </source>
</reference>
<protein>
    <submittedName>
        <fullName evidence="2">Uncharacterized protein</fullName>
    </submittedName>
</protein>
<keyword evidence="1" id="KW-0812">Transmembrane</keyword>
<dbReference type="AlphaFoldDB" id="A0A3N2RM30"/>
<dbReference type="RefSeq" id="WP_123652886.1">
    <property type="nucleotide sequence ID" value="NZ_RHFN01000084.1"/>
</dbReference>
<evidence type="ECO:0000256" key="1">
    <source>
        <dbReference type="SAM" id="Phobius"/>
    </source>
</evidence>
<name>A0A3N2RM30_9ENTR</name>
<feature type="transmembrane region" description="Helical" evidence="1">
    <location>
        <begin position="12"/>
        <end position="30"/>
    </location>
</feature>
<proteinExistence type="predicted"/>
<sequence>MHRKKQKILKPLAFLGVAFLVGAILDYAIFVRDQNERNRTTAIELTSVIEKIIAYADDVNTRVLKLP</sequence>
<keyword evidence="1" id="KW-0472">Membrane</keyword>
<dbReference type="EMBL" id="RHFN01000084">
    <property type="protein sequence ID" value="ROU08525.1"/>
    <property type="molecule type" value="Genomic_DNA"/>
</dbReference>
<keyword evidence="1" id="KW-1133">Transmembrane helix</keyword>
<accession>A0A3N2RM30</accession>
<organism evidence="2 3">
    <name type="scientific">Kluyvera ascorbata</name>
    <dbReference type="NCBI Taxonomy" id="51288"/>
    <lineage>
        <taxon>Bacteria</taxon>
        <taxon>Pseudomonadati</taxon>
        <taxon>Pseudomonadota</taxon>
        <taxon>Gammaproteobacteria</taxon>
        <taxon>Enterobacterales</taxon>
        <taxon>Enterobacteriaceae</taxon>
        <taxon>Kluyvera</taxon>
    </lineage>
</organism>
<dbReference type="Proteomes" id="UP000268051">
    <property type="component" value="Unassembled WGS sequence"/>
</dbReference>
<evidence type="ECO:0000313" key="3">
    <source>
        <dbReference type="Proteomes" id="UP000268051"/>
    </source>
</evidence>